<feature type="region of interest" description="Disordered" evidence="1">
    <location>
        <begin position="720"/>
        <end position="796"/>
    </location>
</feature>
<feature type="region of interest" description="Disordered" evidence="1">
    <location>
        <begin position="1"/>
        <end position="25"/>
    </location>
</feature>
<feature type="region of interest" description="Disordered" evidence="1">
    <location>
        <begin position="1293"/>
        <end position="1327"/>
    </location>
</feature>
<feature type="region of interest" description="Disordered" evidence="1">
    <location>
        <begin position="186"/>
        <end position="287"/>
    </location>
</feature>
<feature type="compositionally biased region" description="Low complexity" evidence="1">
    <location>
        <begin position="108"/>
        <end position="164"/>
    </location>
</feature>
<feature type="domain" description="ToxR activated gene A lipoprotein" evidence="2">
    <location>
        <begin position="2048"/>
        <end position="2149"/>
    </location>
</feature>
<feature type="compositionally biased region" description="Low complexity" evidence="1">
    <location>
        <begin position="1"/>
        <end position="22"/>
    </location>
</feature>
<proteinExistence type="predicted"/>
<dbReference type="Proteomes" id="UP001530293">
    <property type="component" value="Unassembled WGS sequence"/>
</dbReference>
<evidence type="ECO:0000256" key="1">
    <source>
        <dbReference type="SAM" id="MobiDB-lite"/>
    </source>
</evidence>
<feature type="compositionally biased region" description="Low complexity" evidence="1">
    <location>
        <begin position="1293"/>
        <end position="1309"/>
    </location>
</feature>
<feature type="compositionally biased region" description="Low complexity" evidence="1">
    <location>
        <begin position="59"/>
        <end position="68"/>
    </location>
</feature>
<feature type="compositionally biased region" description="Low complexity" evidence="1">
    <location>
        <begin position="324"/>
        <end position="347"/>
    </location>
</feature>
<reference evidence="3 4" key="1">
    <citation type="submission" date="2024-10" db="EMBL/GenBank/DDBJ databases">
        <title>Updated reference genomes for cyclostephanoid diatoms.</title>
        <authorList>
            <person name="Roberts W.R."/>
            <person name="Alverson A.J."/>
        </authorList>
    </citation>
    <scope>NUCLEOTIDE SEQUENCE [LARGE SCALE GENOMIC DNA]</scope>
    <source>
        <strain evidence="3 4">AJA232-27</strain>
    </source>
</reference>
<feature type="compositionally biased region" description="Low complexity" evidence="1">
    <location>
        <begin position="636"/>
        <end position="648"/>
    </location>
</feature>
<feature type="region of interest" description="Disordered" evidence="1">
    <location>
        <begin position="951"/>
        <end position="972"/>
    </location>
</feature>
<sequence>MSTQSMSTRSSSAAAATATTTSDRNKNLLAAKSVLGLDSNVNAGANNASSPNNAPPTSPTINAASSDDAGGGGGGEVDSSTIGSSYTDMSTVTTLSPPPAARSRGNLSATNTSTRSSQQQQQQHQQHQLSSTSASRSLVSSSRSLRTTNATTSTATSSSSTTRATIHSTVAGGSKHSLIHNLSDTARLEARQRSSDGVSGDTRSRNNSVATLEYVRRTSGGSERRSLRGNNNVDNDRTKTFEYESRTSRGSDGRSGGSNNNASTYEYVTRTSGGSDGRSRGSNKTGAATFEYVTRTSGGSDGTRGSNNNGATKFEYVFSERTASSNRSSNVSGRSNNNNSSSKLSNNPRRDIGASSSELSQNERYHSQSNNDQQHLFQYSTQSVTTASLLSEVSSNNVFVPQRFEEVRSLLMAVTPLQLEGLLREIFENNNANDAHHPRHVLPRGWKGTAKKSKSRKFRKDAYLSELTLDEIKRYTSDKNIHGMEECVTREEAMDLIAFEFEHLVSGIGGQFENGSTTSSSFVDGHDANDSLNQSYQGSFVSDQDTMMQASSSSLASHINNNNCINENSNNTVNITNEVTNLRSTLRACTLPELQFVAERMELNLDVMSGLNKSELILMIENAVPGIMSSENSVTSDSPSQRMDSSSQRMDEEYSMSQQQQYEEEEEEEEEEGESQVIDDYYHSLPHPEEIYDDYDIDGNYIARQGRQHGFDDSRYRRVQFADTPQRNNQRDRGGGSWKNNSSTDDYDVEHGYDNDNDYGDRDDEVMPFRGNAKRKRKKGGKKQQRKRASPSTSISGSIKNIKSFELSSLNKRPWMIVGFVLLIALAVGLSVGLTKKDSSSEEDQELSNPFISDPSDPFFQNELEKAGTTVMPSARPSVRTTVMQEGVPPTEDALAALFSSPTALPEINSVAPTTLSGMNSVAPTTSTSTMAQSDVSQSPVVLLVESTATDSPTTLGASDIPPMTTNSPTASVTDDIASTTTTAPTVPYPLLGPFDESGMRIILYGVSDLSDNGGTQWEMLTAAFINQFFNDDDEGDDAVQNIVFEVDASVGIERTDDWIRPGVIVTFTMTLSYRSLSSGIDSKTIAEHPFLDEEIRSEYYDWLIDNNAVAHIGEISGISSIFYGEDFPDTAPLLATLAPTQSLVPDLPEVNFPVTEQSPTQFPTTVLDSRAPSAMEAATLEPSLQANLVTSESPLLLSEQSPTQFPTTVLDSRAPSAMEAATLEPSLQANLATSKPSLLISEQSPTQFPTTVLNSPAPSATEVATLEPSSISESITLVPSLSITKELTSVETQSPSAATMSAAPTLSTKPSSESSGEAAMADTYSPVGSPRSTAAYVIASDPTTSKTTKALPESCEEFPTTDPICPLLAEFECCQPMCIWDSSNVRCSFADDRTRNEVNWTGKTEIGQTHVVTLDETRHAPKVIAHREAELLFTPGVGGVRKLGLHDKQSVVAESSTQRLESYGEVYLVKEDDGPPILDASAQRLVDGSKSVFSLPNDIPDIGIIIDLKSLRLVEEVSIILHGDTSMKSTRLGLHYDDGRSQEDEGSFGIPRGGWEWFEDSSPPPEGKISISCPRRQARYIMIRFEGGGSSKSHWGFSNIEIGGRLDGLSPDPAQSSHDHDAKFLPLSRSIDLEATPTTTSRAFIPPKSANLRIAVFSSSGNLVGVKKVRDPSKQRQILERQLSSSEVHSYSDSIWSVTLPYNWVEEGNVILIGCIDNSRPTELLVHRLELKNLAQFSEHTVTRTKLAIFGDVSQVATLNSNTHEAKRLARNLFSVMPVAQLHWADTDIWHLPYIVVMGKEGPVLVNSEEERRSATGEGTEISWSVMKDYLTVRHSLAQTGFGLSITSESGQNSPYASGTSVFMGWSLSKHSDGGEMEWEDLGYWDTLAAAAWTGWCALKAGDECSNYFVHEMGHAQSMEHFDEGTALKWGIEDEYPQDGKHMSHHPWGFDTVERKFRTLVDYQGDGKLDPLNGAGEDPTSEHCFSQYTPYQAQKSQEWAANTPILLSASSSSVPVDGAYKFNRSAHRYLPLKGSLLTDAVGEGAMQPDRVGIPVITLIGTIGKDNEACQIYPALRSRLGNTFHFPDPFSPDLPSTFLGAAHYIEVKFIDGTIVRGLIAVEKDLSEKSLKFFSFNLGLDGLLPSSVSLYRFTDIAYPEVSSQSAKELLHLRPLEFPSGNPMEGVPPLLRVGRGWLGGSPAVILDRFCVTADDCSSDRYNIEWRADVGNNLMYKSSLSPEPQNLLGATVFKVPAVRQWDSTGEYSITILITRSNDSDVGTLPLLTTDLPPDESSDDIDVTHALRVVAPWEMNASLPGGTYHSIPGALRISAEAVGSTSNRHVIDIDISLSLGTITEQPTSSPSKPPAAGPSHSPIQIRWYIDWRLFTCVTDGESTEWAPAYVSKLECCQNHMGYDVNLCLENE</sequence>
<protein>
    <recommendedName>
        <fullName evidence="2">ToxR activated gene A lipoprotein domain-containing protein</fullName>
    </recommendedName>
</protein>
<evidence type="ECO:0000259" key="2">
    <source>
        <dbReference type="Pfam" id="PF12561"/>
    </source>
</evidence>
<accession>A0ABD3MFT6</accession>
<feature type="compositionally biased region" description="Basic residues" evidence="1">
    <location>
        <begin position="772"/>
        <end position="789"/>
    </location>
</feature>
<dbReference type="EMBL" id="JALLBG020000135">
    <property type="protein sequence ID" value="KAL3762452.1"/>
    <property type="molecule type" value="Genomic_DNA"/>
</dbReference>
<feature type="region of interest" description="Disordered" evidence="1">
    <location>
        <begin position="629"/>
        <end position="676"/>
    </location>
</feature>
<feature type="compositionally biased region" description="Polar residues" evidence="1">
    <location>
        <begin position="78"/>
        <end position="95"/>
    </location>
</feature>
<evidence type="ECO:0000313" key="4">
    <source>
        <dbReference type="Proteomes" id="UP001530293"/>
    </source>
</evidence>
<gene>
    <name evidence="3" type="ORF">ACHAWU_008155</name>
</gene>
<name>A0ABD3MFT6_9STRA</name>
<dbReference type="InterPro" id="IPR022218">
    <property type="entry name" value="TagA_dom"/>
</dbReference>
<feature type="compositionally biased region" description="Low complexity" evidence="1">
    <location>
        <begin position="40"/>
        <end position="52"/>
    </location>
</feature>
<comment type="caution">
    <text evidence="3">The sequence shown here is derived from an EMBL/GenBank/DDBJ whole genome shotgun (WGS) entry which is preliminary data.</text>
</comment>
<evidence type="ECO:0000313" key="3">
    <source>
        <dbReference type="EMBL" id="KAL3762452.1"/>
    </source>
</evidence>
<organism evidence="3 4">
    <name type="scientific">Discostella pseudostelligera</name>
    <dbReference type="NCBI Taxonomy" id="259834"/>
    <lineage>
        <taxon>Eukaryota</taxon>
        <taxon>Sar</taxon>
        <taxon>Stramenopiles</taxon>
        <taxon>Ochrophyta</taxon>
        <taxon>Bacillariophyta</taxon>
        <taxon>Coscinodiscophyceae</taxon>
        <taxon>Thalassiosirophycidae</taxon>
        <taxon>Stephanodiscales</taxon>
        <taxon>Stephanodiscaceae</taxon>
        <taxon>Discostella</taxon>
    </lineage>
</organism>
<feature type="region of interest" description="Disordered" evidence="1">
    <location>
        <begin position="321"/>
        <end position="369"/>
    </location>
</feature>
<dbReference type="Pfam" id="PF12561">
    <property type="entry name" value="TagA"/>
    <property type="match status" value="1"/>
</dbReference>
<feature type="compositionally biased region" description="Acidic residues" evidence="1">
    <location>
        <begin position="755"/>
        <end position="766"/>
    </location>
</feature>
<keyword evidence="4" id="KW-1185">Reference proteome</keyword>
<feature type="compositionally biased region" description="Low complexity" evidence="1">
    <location>
        <begin position="257"/>
        <end position="273"/>
    </location>
</feature>
<feature type="compositionally biased region" description="Basic and acidic residues" evidence="1">
    <location>
        <begin position="234"/>
        <end position="252"/>
    </location>
</feature>
<dbReference type="Pfam" id="PF10462">
    <property type="entry name" value="Peptidase_M66"/>
    <property type="match status" value="1"/>
</dbReference>
<feature type="compositionally biased region" description="Acidic residues" evidence="1">
    <location>
        <begin position="662"/>
        <end position="674"/>
    </location>
</feature>
<feature type="region of interest" description="Disordered" evidence="1">
    <location>
        <begin position="40"/>
        <end position="164"/>
    </location>
</feature>